<dbReference type="RefSeq" id="WP_216439965.1">
    <property type="nucleotide sequence ID" value="NZ_JAHLQF010000003.1"/>
</dbReference>
<gene>
    <name evidence="2" type="ORF">KQI86_13925</name>
</gene>
<feature type="transmembrane region" description="Helical" evidence="1">
    <location>
        <begin position="127"/>
        <end position="151"/>
    </location>
</feature>
<accession>A0ABS6EJM4</accession>
<dbReference type="PANTHER" id="PTHR40044">
    <property type="entry name" value="INTEGRAL MEMBRANE PROTEIN-RELATED"/>
    <property type="match status" value="1"/>
</dbReference>
<evidence type="ECO:0000256" key="1">
    <source>
        <dbReference type="SAM" id="Phobius"/>
    </source>
</evidence>
<keyword evidence="1" id="KW-0812">Transmembrane</keyword>
<protein>
    <submittedName>
        <fullName evidence="2">QueT transporter family protein</fullName>
    </submittedName>
</protein>
<dbReference type="Proteomes" id="UP000726170">
    <property type="component" value="Unassembled WGS sequence"/>
</dbReference>
<dbReference type="Pfam" id="PF06177">
    <property type="entry name" value="QueT"/>
    <property type="match status" value="1"/>
</dbReference>
<reference evidence="2 3" key="1">
    <citation type="submission" date="2021-06" db="EMBL/GenBank/DDBJ databases">
        <authorList>
            <person name="Sun Q."/>
            <person name="Li D."/>
        </authorList>
    </citation>
    <scope>NUCLEOTIDE SEQUENCE [LARGE SCALE GENOMIC DNA]</scope>
    <source>
        <strain evidence="2 3">MSJ-11</strain>
    </source>
</reference>
<name>A0ABS6EJM4_9CLOT</name>
<organism evidence="2 3">
    <name type="scientific">Clostridium mobile</name>
    <dbReference type="NCBI Taxonomy" id="2841512"/>
    <lineage>
        <taxon>Bacteria</taxon>
        <taxon>Bacillati</taxon>
        <taxon>Bacillota</taxon>
        <taxon>Clostridia</taxon>
        <taxon>Eubacteriales</taxon>
        <taxon>Clostridiaceae</taxon>
        <taxon>Clostridium</taxon>
    </lineage>
</organism>
<proteinExistence type="predicted"/>
<dbReference type="InterPro" id="IPR010387">
    <property type="entry name" value="QueT"/>
</dbReference>
<feature type="transmembrane region" description="Helical" evidence="1">
    <location>
        <begin position="72"/>
        <end position="92"/>
    </location>
</feature>
<comment type="caution">
    <text evidence="2">The sequence shown here is derived from an EMBL/GenBank/DDBJ whole genome shotgun (WGS) entry which is preliminary data.</text>
</comment>
<sequence length="166" mass="18124">MKTNTKNLVVSSLIAAIYAVVTMYLTYPMSYQASQFRIAEALTVLPFFSSASIYGLFIGCLIANLLSPVGPLDIIFGSLATLLSAIATYYIGKSNLKYKKYLAPLPPVVLNAIIVGPLLHYTLKWPLLLTMLQVGLGQLLCCYGLGLPLLLSIEKNSEIKKLFTLT</sequence>
<feature type="transmembrane region" description="Helical" evidence="1">
    <location>
        <begin position="6"/>
        <end position="27"/>
    </location>
</feature>
<feature type="transmembrane region" description="Helical" evidence="1">
    <location>
        <begin position="39"/>
        <end position="66"/>
    </location>
</feature>
<keyword evidence="1" id="KW-1133">Transmembrane helix</keyword>
<evidence type="ECO:0000313" key="3">
    <source>
        <dbReference type="Proteomes" id="UP000726170"/>
    </source>
</evidence>
<dbReference type="PIRSF" id="PIRSF031501">
    <property type="entry name" value="QueT"/>
    <property type="match status" value="1"/>
</dbReference>
<evidence type="ECO:0000313" key="2">
    <source>
        <dbReference type="EMBL" id="MBU5485417.1"/>
    </source>
</evidence>
<dbReference type="PANTHER" id="PTHR40044:SF1">
    <property type="entry name" value="INTEGRAL MEMBRANE PROTEIN"/>
    <property type="match status" value="1"/>
</dbReference>
<dbReference type="EMBL" id="JAHLQF010000003">
    <property type="protein sequence ID" value="MBU5485417.1"/>
    <property type="molecule type" value="Genomic_DNA"/>
</dbReference>
<keyword evidence="1" id="KW-0472">Membrane</keyword>
<keyword evidence="3" id="KW-1185">Reference proteome</keyword>